<comment type="caution">
    <text evidence="4">The sequence shown here is derived from an EMBL/GenBank/DDBJ whole genome shotgun (WGS) entry which is preliminary data.</text>
</comment>
<dbReference type="OrthoDB" id="295029at2759"/>
<comment type="similarity">
    <text evidence="1">Belongs to the SAPS family.</text>
</comment>
<feature type="compositionally biased region" description="Acidic residues" evidence="3">
    <location>
        <begin position="863"/>
        <end position="887"/>
    </location>
</feature>
<evidence type="ECO:0000256" key="2">
    <source>
        <dbReference type="ARBA" id="ARBA00023306"/>
    </source>
</evidence>
<dbReference type="PANTHER" id="PTHR12634">
    <property type="entry name" value="SIT4 YEAST -ASSOCIATING PROTEIN-RELATED"/>
    <property type="match status" value="1"/>
</dbReference>
<dbReference type="InterPro" id="IPR007587">
    <property type="entry name" value="SAPS"/>
</dbReference>
<dbReference type="PANTHER" id="PTHR12634:SF8">
    <property type="entry name" value="FIERY MOUNTAIN, ISOFORM D"/>
    <property type="match status" value="1"/>
</dbReference>
<feature type="region of interest" description="Disordered" evidence="3">
    <location>
        <begin position="858"/>
        <end position="900"/>
    </location>
</feature>
<dbReference type="GO" id="GO:0019888">
    <property type="term" value="F:protein phosphatase regulator activity"/>
    <property type="evidence" value="ECO:0007669"/>
    <property type="project" value="TreeGrafter"/>
</dbReference>
<evidence type="ECO:0000313" key="4">
    <source>
        <dbReference type="EMBL" id="TGZ68556.1"/>
    </source>
</evidence>
<sequence length="1016" mass="109367">MFWSSIAAQSLIDDLLSRPDLTIQELLDDDNVLQKCREKDSRLIDFLCRDDNIDYLVDLISQPCMSEEFDKCLYREPSLACEIMTCEIGQLLDALIQSTSTHQSDDPTATAELDTMAIDPPGGESAPAADRETSSVPKNSSEPANPTSNGMAQNGSANISGHKTLSSKQASNCERRPRLDRLLGALDAPLNPLTASFISRVLVHLAVQRGQEVIPYLRASPNLLERVLSRFDLTAMPDFLLQLAQQERGSQQLIFEWFIADGLVTRLVDGFSPDKPWQIHDSVAHCLIQSISALRNYLSTNTLAGPDSDSSTVFESGLPATSPYAMLMTEDGLTYVAATKLLDILESEETMNAILDHLTNHQTVTTSIVVSCIDVFSAILDKRRPETGFALSGNGGGPGSEFEQLFGAGFFGSSNPTFPRGGGGGLFGGSSEDPNRPGDKSELVYKTRVARASATLARACLPRVHDLHLLLQRPHVQTYNQMSTTTGTLNPPLGRGRLAVAQFFALLMALPVETGIAAALIKEGVLKTLMDLFEQYPFNTLIHQAVTDFATALFSRAHLIDTNHEKSGSEQEKSQTDGSLPPTTAATETLAATNQPNEIETTMDTGATNETENDQTSDKFMVTLLDDAFATIVKENHITDWCLRLAPLSCSASTQPANVHSSHPKNSSKPGYAGHLWKLANSLEGARNGPRRDFVNQVFESLSEASRSSWDAFVADSLAKVNAVQVADDVSDAKPDRDDGLIQLLTQKDLGSLFSQSAGFFNLSSGPGGSGKFSLFLSPFSFGDQLNNRTSSGSRFGLTFGNLSGDRFNDNDDVGRANSSISTAMWIDTGEAENDPDSPAESAPNLNDETAFRSARIASLSSDESEPDEDRNNGDDGDDEDDDEEEDLKSPTVIRQQRSGTNRIAPVIGISDLAPAVVSSLTADPWETGNGPDGANEVQTGWAQFEEPKDQSKPQADVCITFPPSASSNQVVNGLASQQTAETQAQSKVPSEVAPDLGSLTPTKNASLVLPTTGVP</sequence>
<feature type="compositionally biased region" description="Polar residues" evidence="3">
    <location>
        <begin position="134"/>
        <end position="172"/>
    </location>
</feature>
<accession>A0A4S2LY58</accession>
<dbReference type="GO" id="GO:0019903">
    <property type="term" value="F:protein phosphatase binding"/>
    <property type="evidence" value="ECO:0007669"/>
    <property type="project" value="InterPro"/>
</dbReference>
<feature type="region of interest" description="Disordered" evidence="3">
    <location>
        <begin position="564"/>
        <end position="615"/>
    </location>
</feature>
<evidence type="ECO:0000256" key="3">
    <source>
        <dbReference type="SAM" id="MobiDB-lite"/>
    </source>
</evidence>
<dbReference type="EMBL" id="SJOL01006358">
    <property type="protein sequence ID" value="TGZ68556.1"/>
    <property type="molecule type" value="Genomic_DNA"/>
</dbReference>
<feature type="compositionally biased region" description="Low complexity" evidence="3">
    <location>
        <begin position="583"/>
        <end position="593"/>
    </location>
</feature>
<feature type="region of interest" description="Disordered" evidence="3">
    <location>
        <begin position="99"/>
        <end position="172"/>
    </location>
</feature>
<feature type="compositionally biased region" description="Basic and acidic residues" evidence="3">
    <location>
        <begin position="564"/>
        <end position="575"/>
    </location>
</feature>
<reference evidence="4 5" key="1">
    <citation type="journal article" date="2019" name="BMC Genomics">
        <title>New insights from Opisthorchis felineus genome: update on genomics of the epidemiologically important liver flukes.</title>
        <authorList>
            <person name="Ershov N.I."/>
            <person name="Mordvinov V.A."/>
            <person name="Prokhortchouk E.B."/>
            <person name="Pakharukova M.Y."/>
            <person name="Gunbin K.V."/>
            <person name="Ustyantsev K."/>
            <person name="Genaev M.A."/>
            <person name="Blinov A.G."/>
            <person name="Mazur A."/>
            <person name="Boulygina E."/>
            <person name="Tsygankova S."/>
            <person name="Khrameeva E."/>
            <person name="Chekanov N."/>
            <person name="Fan G."/>
            <person name="Xiao A."/>
            <person name="Zhang H."/>
            <person name="Xu X."/>
            <person name="Yang H."/>
            <person name="Solovyev V."/>
            <person name="Lee S.M."/>
            <person name="Liu X."/>
            <person name="Afonnikov D.A."/>
            <person name="Skryabin K.G."/>
        </authorList>
    </citation>
    <scope>NUCLEOTIDE SEQUENCE [LARGE SCALE GENOMIC DNA]</scope>
    <source>
        <strain evidence="4">AK-0245</strain>
        <tissue evidence="4">Whole organism</tissue>
    </source>
</reference>
<dbReference type="Proteomes" id="UP000308267">
    <property type="component" value="Unassembled WGS sequence"/>
</dbReference>
<feature type="region of interest" description="Disordered" evidence="3">
    <location>
        <begin position="974"/>
        <end position="1016"/>
    </location>
</feature>
<protein>
    <submittedName>
        <fullName evidence="4">Uncharacterized protein</fullName>
    </submittedName>
</protein>
<feature type="compositionally biased region" description="Polar residues" evidence="3">
    <location>
        <begin position="594"/>
        <end position="610"/>
    </location>
</feature>
<keyword evidence="2" id="KW-0131">Cell cycle</keyword>
<keyword evidence="5" id="KW-1185">Reference proteome</keyword>
<dbReference type="AlphaFoldDB" id="A0A4S2LY58"/>
<gene>
    <name evidence="4" type="ORF">CRM22_004176</name>
</gene>
<evidence type="ECO:0000313" key="5">
    <source>
        <dbReference type="Proteomes" id="UP000308267"/>
    </source>
</evidence>
<organism evidence="4 5">
    <name type="scientific">Opisthorchis felineus</name>
    <dbReference type="NCBI Taxonomy" id="147828"/>
    <lineage>
        <taxon>Eukaryota</taxon>
        <taxon>Metazoa</taxon>
        <taxon>Spiralia</taxon>
        <taxon>Lophotrochozoa</taxon>
        <taxon>Platyhelminthes</taxon>
        <taxon>Trematoda</taxon>
        <taxon>Digenea</taxon>
        <taxon>Opisthorchiida</taxon>
        <taxon>Opisthorchiata</taxon>
        <taxon>Opisthorchiidae</taxon>
        <taxon>Opisthorchis</taxon>
    </lineage>
</organism>
<feature type="compositionally biased region" description="Low complexity" evidence="3">
    <location>
        <begin position="976"/>
        <end position="987"/>
    </location>
</feature>
<proteinExistence type="inferred from homology"/>
<dbReference type="Pfam" id="PF04499">
    <property type="entry name" value="SAPS"/>
    <property type="match status" value="2"/>
</dbReference>
<dbReference type="EMBL" id="SJOL01006358">
    <property type="protein sequence ID" value="TGZ68559.1"/>
    <property type="molecule type" value="Genomic_DNA"/>
</dbReference>
<dbReference type="STRING" id="147828.A0A4S2LY58"/>
<name>A0A4S2LY58_OPIFE</name>
<evidence type="ECO:0000256" key="1">
    <source>
        <dbReference type="ARBA" id="ARBA00006180"/>
    </source>
</evidence>